<sequence>MKLLILSLFALFLTVNGCLRIRWPEKCSPTDFSVFLLAYSNDLNFTEVRKLYQPFGEGISRQDVENRTAATVRFDTKTKEDIVFHEGETLSASYRASRDYIYEREVDPSQSFDSSETGSDVMDMLERFINSHHPNICGSFVLVLMKRSPNEVDISKLVRKIREYRILLGIAVQVPSSGGLHPETMYNLAAQTNGQCAFSQELGKAYFTLPHLWYPNAYYSLNLKVSGTGTMDLPPITFKENVTVHLEIAVQSSATAESFQSFTISWVNTQSGTTGSSTRTREQFNNGTFTSLNSFKILDFIDSEAATYELKLDYNYSSEDTILIRMNSKQPIDHWLPFQD</sequence>
<keyword evidence="4" id="KW-1185">Reference proteome</keyword>
<proteinExistence type="predicted"/>
<dbReference type="AlphaFoldDB" id="A0A2G5VQU0"/>
<feature type="chain" id="PRO_5013673890" description="DUF7154 domain-containing protein" evidence="1">
    <location>
        <begin position="21"/>
        <end position="340"/>
    </location>
</feature>
<evidence type="ECO:0000313" key="4">
    <source>
        <dbReference type="Proteomes" id="UP000230233"/>
    </source>
</evidence>
<comment type="caution">
    <text evidence="3">The sequence shown here is derived from an EMBL/GenBank/DDBJ whole genome shotgun (WGS) entry which is preliminary data.</text>
</comment>
<evidence type="ECO:0000313" key="3">
    <source>
        <dbReference type="EMBL" id="PIC53926.1"/>
    </source>
</evidence>
<dbReference type="PANTHER" id="PTHR23062:SF3">
    <property type="entry name" value="ANF_RECEPTOR DOMAIN-CONTAINING PROTEIN-RELATED"/>
    <property type="match status" value="1"/>
</dbReference>
<keyword evidence="1" id="KW-0732">Signal</keyword>
<dbReference type="Pfam" id="PF23673">
    <property type="entry name" value="DUF7154"/>
    <property type="match status" value="1"/>
</dbReference>
<dbReference type="STRING" id="1611254.A0A2G5VQU0"/>
<organism evidence="3 4">
    <name type="scientific">Caenorhabditis nigoni</name>
    <dbReference type="NCBI Taxonomy" id="1611254"/>
    <lineage>
        <taxon>Eukaryota</taxon>
        <taxon>Metazoa</taxon>
        <taxon>Ecdysozoa</taxon>
        <taxon>Nematoda</taxon>
        <taxon>Chromadorea</taxon>
        <taxon>Rhabditida</taxon>
        <taxon>Rhabditina</taxon>
        <taxon>Rhabditomorpha</taxon>
        <taxon>Rhabditoidea</taxon>
        <taxon>Rhabditidae</taxon>
        <taxon>Peloderinae</taxon>
        <taxon>Caenorhabditis</taxon>
    </lineage>
</organism>
<feature type="signal peptide" evidence="1">
    <location>
        <begin position="1"/>
        <end position="20"/>
    </location>
</feature>
<evidence type="ECO:0000256" key="1">
    <source>
        <dbReference type="SAM" id="SignalP"/>
    </source>
</evidence>
<gene>
    <name evidence="3" type="primary">Cnig_chr_I.g3401</name>
    <name evidence="3" type="ORF">B9Z55_003401</name>
</gene>
<reference evidence="4" key="1">
    <citation type="submission" date="2017-10" db="EMBL/GenBank/DDBJ databases">
        <title>Rapid genome shrinkage in a self-fertile nematode reveals novel sperm competition proteins.</title>
        <authorList>
            <person name="Yin D."/>
            <person name="Schwarz E.M."/>
            <person name="Thomas C.G."/>
            <person name="Felde R.L."/>
            <person name="Korf I.F."/>
            <person name="Cutter A.D."/>
            <person name="Schartner C.M."/>
            <person name="Ralston E.J."/>
            <person name="Meyer B.J."/>
            <person name="Haag E.S."/>
        </authorList>
    </citation>
    <scope>NUCLEOTIDE SEQUENCE [LARGE SCALE GENOMIC DNA]</scope>
    <source>
        <strain evidence="4">JU1422</strain>
    </source>
</reference>
<dbReference type="PANTHER" id="PTHR23062">
    <property type="entry name" value="HYPOTHETICAL PROTEIN C.ELEGANS"/>
    <property type="match status" value="1"/>
</dbReference>
<dbReference type="EMBL" id="PDUG01000001">
    <property type="protein sequence ID" value="PIC53926.1"/>
    <property type="molecule type" value="Genomic_DNA"/>
</dbReference>
<dbReference type="InterPro" id="IPR055578">
    <property type="entry name" value="DUF7154"/>
</dbReference>
<dbReference type="GO" id="GO:0045087">
    <property type="term" value="P:innate immune response"/>
    <property type="evidence" value="ECO:0007669"/>
    <property type="project" value="TreeGrafter"/>
</dbReference>
<feature type="domain" description="DUF7154" evidence="2">
    <location>
        <begin position="222"/>
        <end position="328"/>
    </location>
</feature>
<name>A0A2G5VQU0_9PELO</name>
<evidence type="ECO:0000259" key="2">
    <source>
        <dbReference type="Pfam" id="PF23673"/>
    </source>
</evidence>
<accession>A0A2G5VQU0</accession>
<protein>
    <recommendedName>
        <fullName evidence="2">DUF7154 domain-containing protein</fullName>
    </recommendedName>
</protein>
<dbReference type="Proteomes" id="UP000230233">
    <property type="component" value="Chromosome I"/>
</dbReference>